<accession>A0A6B3NH24</accession>
<comment type="caution">
    <text evidence="1">The sequence shown here is derived from an EMBL/GenBank/DDBJ whole genome shotgun (WGS) entry which is preliminary data.</text>
</comment>
<sequence length="225" mass="24844">LPYAEREVALQNGRIEIGWICGLLYVLLNQKQPHTLDLLAAPVLDYNRYANSPVYFSDLIVRTDSPFQSFIALRGARLAYNEATSFSGYRILLAHLADQGETAAFFPQPLQTGAHSHSITAVLQGHADVAAIDSTAYDELPHTLKSQLRILMTLGPNPVPPFVISSKVAPTLRQKITDTLLNLPACPHGQTLLRQSHLRRFAPVTDADYDQIRHVNQQALTLLAG</sequence>
<dbReference type="EMBL" id="JAAHFQ010001245">
    <property type="protein sequence ID" value="NER32439.1"/>
    <property type="molecule type" value="Genomic_DNA"/>
</dbReference>
<dbReference type="AlphaFoldDB" id="A0A6B3NH24"/>
<gene>
    <name evidence="1" type="ORF">F6J89_33820</name>
</gene>
<dbReference type="Pfam" id="PF12974">
    <property type="entry name" value="Phosphonate-bd"/>
    <property type="match status" value="1"/>
</dbReference>
<dbReference type="PANTHER" id="PTHR35841:SF1">
    <property type="entry name" value="PHOSPHONATES-BINDING PERIPLASMIC PROTEIN"/>
    <property type="match status" value="1"/>
</dbReference>
<feature type="non-terminal residue" evidence="1">
    <location>
        <position position="1"/>
    </location>
</feature>
<name>A0A6B3NH24_9CYAN</name>
<organism evidence="1">
    <name type="scientific">Symploca sp. SIO1C4</name>
    <dbReference type="NCBI Taxonomy" id="2607765"/>
    <lineage>
        <taxon>Bacteria</taxon>
        <taxon>Bacillati</taxon>
        <taxon>Cyanobacteriota</taxon>
        <taxon>Cyanophyceae</taxon>
        <taxon>Coleofasciculales</taxon>
        <taxon>Coleofasciculaceae</taxon>
        <taxon>Symploca</taxon>
    </lineage>
</organism>
<proteinExistence type="predicted"/>
<protein>
    <submittedName>
        <fullName evidence="1">PhnD/SsuA/transferrin family substrate-binding protein</fullName>
    </submittedName>
</protein>
<evidence type="ECO:0000313" key="1">
    <source>
        <dbReference type="EMBL" id="NER32439.1"/>
    </source>
</evidence>
<reference evidence="1" key="1">
    <citation type="submission" date="2019-11" db="EMBL/GenBank/DDBJ databases">
        <title>Genomic insights into an expanded diversity of filamentous marine cyanobacteria reveals the extraordinary biosynthetic potential of Moorea and Okeania.</title>
        <authorList>
            <person name="Ferreira Leao T."/>
            <person name="Wang M."/>
            <person name="Moss N."/>
            <person name="Da Silva R."/>
            <person name="Sanders J."/>
            <person name="Nurk S."/>
            <person name="Gurevich A."/>
            <person name="Humphrey G."/>
            <person name="Reher R."/>
            <person name="Zhu Q."/>
            <person name="Belda-Ferre P."/>
            <person name="Glukhov E."/>
            <person name="Rex R."/>
            <person name="Dorrestein P.C."/>
            <person name="Knight R."/>
            <person name="Pevzner P."/>
            <person name="Gerwick W.H."/>
            <person name="Gerwick L."/>
        </authorList>
    </citation>
    <scope>NUCLEOTIDE SEQUENCE</scope>
    <source>
        <strain evidence="1">SIO1C4</strain>
    </source>
</reference>
<dbReference type="PANTHER" id="PTHR35841">
    <property type="entry name" value="PHOSPHONATES-BINDING PERIPLASMIC PROTEIN"/>
    <property type="match status" value="1"/>
</dbReference>
<dbReference type="Gene3D" id="3.40.190.10">
    <property type="entry name" value="Periplasmic binding protein-like II"/>
    <property type="match status" value="1"/>
</dbReference>
<dbReference type="SUPFAM" id="SSF53850">
    <property type="entry name" value="Periplasmic binding protein-like II"/>
    <property type="match status" value="1"/>
</dbReference>